<evidence type="ECO:0000256" key="6">
    <source>
        <dbReference type="ARBA" id="ARBA00023065"/>
    </source>
</evidence>
<evidence type="ECO:0000256" key="2">
    <source>
        <dbReference type="ARBA" id="ARBA00005699"/>
    </source>
</evidence>
<proteinExistence type="inferred from homology"/>
<dbReference type="PANTHER" id="PTHR12386">
    <property type="entry name" value="ATP SYNTHASE SUBUNIT"/>
    <property type="match status" value="1"/>
</dbReference>
<keyword evidence="5" id="KW-0375">Hydrogen ion transport</keyword>
<accession>A0A1W5DA48</accession>
<dbReference type="GO" id="GO:0015986">
    <property type="term" value="P:proton motive force-driven ATP synthesis"/>
    <property type="evidence" value="ECO:0007669"/>
    <property type="project" value="InterPro"/>
</dbReference>
<dbReference type="GO" id="GO:0031966">
    <property type="term" value="C:mitochondrial membrane"/>
    <property type="evidence" value="ECO:0007669"/>
    <property type="project" value="UniProtKB-SubCell"/>
</dbReference>
<feature type="region of interest" description="Disordered" evidence="10">
    <location>
        <begin position="16"/>
        <end position="72"/>
    </location>
</feature>
<dbReference type="AlphaFoldDB" id="A0A1W5DA48"/>
<comment type="subcellular location">
    <subcellularLocation>
        <location evidence="1">Mitochondrion membrane</location>
    </subcellularLocation>
</comment>
<dbReference type="Proteomes" id="UP000324767">
    <property type="component" value="Unassembled WGS sequence"/>
</dbReference>
<dbReference type="EMBL" id="FWEW01003615">
    <property type="protein sequence ID" value="SLM40004.1"/>
    <property type="molecule type" value="Genomic_DNA"/>
</dbReference>
<dbReference type="OrthoDB" id="437at2759"/>
<evidence type="ECO:0000313" key="14">
    <source>
        <dbReference type="Proteomes" id="UP000324767"/>
    </source>
</evidence>
<keyword evidence="9" id="KW-0066">ATP synthesis</keyword>
<keyword evidence="13" id="KW-1185">Reference proteome</keyword>
<keyword evidence="4" id="KW-0138">CF(0)</keyword>
<evidence type="ECO:0000313" key="11">
    <source>
        <dbReference type="EMBL" id="KAA6414788.1"/>
    </source>
</evidence>
<feature type="compositionally biased region" description="Low complexity" evidence="10">
    <location>
        <begin position="23"/>
        <end position="40"/>
    </location>
</feature>
<keyword evidence="7" id="KW-0496">Mitochondrion</keyword>
<evidence type="ECO:0000256" key="7">
    <source>
        <dbReference type="ARBA" id="ARBA00023128"/>
    </source>
</evidence>
<evidence type="ECO:0000256" key="3">
    <source>
        <dbReference type="ARBA" id="ARBA00022448"/>
    </source>
</evidence>
<dbReference type="EMBL" id="VXIT01000002">
    <property type="protein sequence ID" value="KAA6414788.1"/>
    <property type="molecule type" value="Genomic_DNA"/>
</dbReference>
<evidence type="ECO:0000313" key="13">
    <source>
        <dbReference type="Proteomes" id="UP000192927"/>
    </source>
</evidence>
<dbReference type="Pfam" id="PF04718">
    <property type="entry name" value="ATP-synt_G"/>
    <property type="match status" value="1"/>
</dbReference>
<sequence length="218" mass="23573">MSAAASRALLRHTHLLSRRTALRHASTTSKATEAASNTASKAREMTSAVTSKAQEGLSRVTSSAGSGVSKATETVTSGMRTIGGRTGRMISFVQSMIPPTIYYARVGLELTRLVFQGQKMSPPNVAQFQHYLQNVTYGLRHPMSMFTKTTTESGAMSPEGILSRIRNVNRQELISAAIITAEVLGFFTVGEMIGRLKLVGYHGDVHHSEQATSHGEDF</sequence>
<keyword evidence="8" id="KW-0472">Membrane</keyword>
<evidence type="ECO:0000256" key="8">
    <source>
        <dbReference type="ARBA" id="ARBA00023136"/>
    </source>
</evidence>
<dbReference type="GO" id="GO:0045259">
    <property type="term" value="C:proton-transporting ATP synthase complex"/>
    <property type="evidence" value="ECO:0007669"/>
    <property type="project" value="UniProtKB-KW"/>
</dbReference>
<protein>
    <submittedName>
        <fullName evidence="11">F-type H+-transporting ATPase subunit G</fullName>
    </submittedName>
    <submittedName>
        <fullName evidence="12">F-type h-transporting atpase subunit g</fullName>
    </submittedName>
</protein>
<gene>
    <name evidence="11" type="ORF">FRX48_01538</name>
</gene>
<evidence type="ECO:0000256" key="9">
    <source>
        <dbReference type="ARBA" id="ARBA00023310"/>
    </source>
</evidence>
<dbReference type="Proteomes" id="UP000192927">
    <property type="component" value="Unassembled WGS sequence"/>
</dbReference>
<comment type="similarity">
    <text evidence="2">Belongs to the ATPase g subunit family.</text>
</comment>
<dbReference type="InterPro" id="IPR006808">
    <property type="entry name" value="ATP_synth_F0_gsu_mt"/>
</dbReference>
<dbReference type="GO" id="GO:0015078">
    <property type="term" value="F:proton transmembrane transporter activity"/>
    <property type="evidence" value="ECO:0007669"/>
    <property type="project" value="InterPro"/>
</dbReference>
<evidence type="ECO:0000256" key="5">
    <source>
        <dbReference type="ARBA" id="ARBA00022781"/>
    </source>
</evidence>
<keyword evidence="3" id="KW-0813">Transport</keyword>
<evidence type="ECO:0000256" key="10">
    <source>
        <dbReference type="SAM" id="MobiDB-lite"/>
    </source>
</evidence>
<reference evidence="12" key="2">
    <citation type="submission" date="2017-03" db="EMBL/GenBank/DDBJ databases">
        <authorList>
            <person name="Afonso C.L."/>
            <person name="Miller P.J."/>
            <person name="Scott M.A."/>
            <person name="Spackman E."/>
            <person name="Goraichik I."/>
            <person name="Dimitrov K.M."/>
            <person name="Suarez D.L."/>
            <person name="Swayne D.E."/>
        </authorList>
    </citation>
    <scope>NUCLEOTIDE SEQUENCE [LARGE SCALE GENOMIC DNA]</scope>
</reference>
<reference evidence="13" key="1">
    <citation type="submission" date="2017-03" db="EMBL/GenBank/DDBJ databases">
        <authorList>
            <person name="Sharma R."/>
            <person name="Thines M."/>
        </authorList>
    </citation>
    <scope>NUCLEOTIDE SEQUENCE [LARGE SCALE GENOMIC DNA]</scope>
</reference>
<evidence type="ECO:0000256" key="4">
    <source>
        <dbReference type="ARBA" id="ARBA00022547"/>
    </source>
</evidence>
<name>A0A1W5DA48_9LECA</name>
<reference evidence="11 14" key="3">
    <citation type="submission" date="2019-09" db="EMBL/GenBank/DDBJ databases">
        <title>The hologenome of the rock-dwelling lichen Lasallia pustulata.</title>
        <authorList>
            <person name="Greshake Tzovaras B."/>
            <person name="Segers F."/>
            <person name="Bicker A."/>
            <person name="Dal Grande F."/>
            <person name="Otte J."/>
            <person name="Hankeln T."/>
            <person name="Schmitt I."/>
            <person name="Ebersberger I."/>
        </authorList>
    </citation>
    <scope>NUCLEOTIDE SEQUENCE [LARGE SCALE GENOMIC DNA]</scope>
    <source>
        <strain evidence="11">A1-1</strain>
    </source>
</reference>
<feature type="compositionally biased region" description="Polar residues" evidence="10">
    <location>
        <begin position="47"/>
        <end position="72"/>
    </location>
</feature>
<evidence type="ECO:0000313" key="12">
    <source>
        <dbReference type="EMBL" id="SLM40004.1"/>
    </source>
</evidence>
<evidence type="ECO:0000256" key="1">
    <source>
        <dbReference type="ARBA" id="ARBA00004325"/>
    </source>
</evidence>
<organism evidence="12 13">
    <name type="scientific">Lasallia pustulata</name>
    <dbReference type="NCBI Taxonomy" id="136370"/>
    <lineage>
        <taxon>Eukaryota</taxon>
        <taxon>Fungi</taxon>
        <taxon>Dikarya</taxon>
        <taxon>Ascomycota</taxon>
        <taxon>Pezizomycotina</taxon>
        <taxon>Lecanoromycetes</taxon>
        <taxon>OSLEUM clade</taxon>
        <taxon>Umbilicariomycetidae</taxon>
        <taxon>Umbilicariales</taxon>
        <taxon>Umbilicariaceae</taxon>
        <taxon>Lasallia</taxon>
    </lineage>
</organism>
<keyword evidence="6" id="KW-0406">Ion transport</keyword>